<dbReference type="AlphaFoldDB" id="A0AAV9AL47"/>
<feature type="transmembrane region" description="Helical" evidence="10">
    <location>
        <begin position="145"/>
        <end position="166"/>
    </location>
</feature>
<evidence type="ECO:0000256" key="1">
    <source>
        <dbReference type="ARBA" id="ARBA00004589"/>
    </source>
</evidence>
<dbReference type="PANTHER" id="PTHR33021:SF234">
    <property type="entry name" value="EARLY NODULIN-LIKE PROTEIN 7"/>
    <property type="match status" value="1"/>
</dbReference>
<evidence type="ECO:0000256" key="10">
    <source>
        <dbReference type="SAM" id="Phobius"/>
    </source>
</evidence>
<evidence type="ECO:0000256" key="8">
    <source>
        <dbReference type="ARBA" id="ARBA00035011"/>
    </source>
</evidence>
<comment type="caution">
    <text evidence="13">The sequence shown here is derived from an EMBL/GenBank/DDBJ whole genome shotgun (WGS) entry which is preliminary data.</text>
</comment>
<dbReference type="GO" id="GO:0012505">
    <property type="term" value="C:endomembrane system"/>
    <property type="evidence" value="ECO:0007669"/>
    <property type="project" value="UniProtKB-SubCell"/>
</dbReference>
<dbReference type="InterPro" id="IPR003245">
    <property type="entry name" value="Phytocyanin_dom"/>
</dbReference>
<dbReference type="Gene3D" id="2.60.40.420">
    <property type="entry name" value="Cupredoxins - blue copper proteins"/>
    <property type="match status" value="1"/>
</dbReference>
<keyword evidence="10" id="KW-1133">Transmembrane helix</keyword>
<evidence type="ECO:0000256" key="3">
    <source>
        <dbReference type="ARBA" id="ARBA00022729"/>
    </source>
</evidence>
<keyword evidence="10" id="KW-0812">Transmembrane</keyword>
<feature type="chain" id="PRO_5043631099" description="Phytocyanin domain-containing protein" evidence="11">
    <location>
        <begin position="26"/>
        <end position="167"/>
    </location>
</feature>
<dbReference type="InterPro" id="IPR039391">
    <property type="entry name" value="Phytocyanin-like"/>
</dbReference>
<sequence>MGCSLFGFVTAVLVFFGARLVAVGAEEFKVGGEAGWREPDKKDFYNLWAGKIRFRVRDSIYFVYHDDSVLAVDKAGYYHCNSTRPYATFTDGNTTFSLDRPGLFYFSSGHRHHCEHGQRLIVDVLHSTPSSSPPSSAPTSSSTAASAPGTVAALVAAVVAVVMAVIH</sequence>
<evidence type="ECO:0000256" key="11">
    <source>
        <dbReference type="SAM" id="SignalP"/>
    </source>
</evidence>
<reference evidence="13" key="2">
    <citation type="submission" date="2023-06" db="EMBL/GenBank/DDBJ databases">
        <authorList>
            <person name="Ma L."/>
            <person name="Liu K.-W."/>
            <person name="Li Z."/>
            <person name="Hsiao Y.-Y."/>
            <person name="Qi Y."/>
            <person name="Fu T."/>
            <person name="Tang G."/>
            <person name="Zhang D."/>
            <person name="Sun W.-H."/>
            <person name="Liu D.-K."/>
            <person name="Li Y."/>
            <person name="Chen G.-Z."/>
            <person name="Liu X.-D."/>
            <person name="Liao X.-Y."/>
            <person name="Jiang Y.-T."/>
            <person name="Yu X."/>
            <person name="Hao Y."/>
            <person name="Huang J."/>
            <person name="Zhao X.-W."/>
            <person name="Ke S."/>
            <person name="Chen Y.-Y."/>
            <person name="Wu W.-L."/>
            <person name="Hsu J.-L."/>
            <person name="Lin Y.-F."/>
            <person name="Huang M.-D."/>
            <person name="Li C.-Y."/>
            <person name="Huang L."/>
            <person name="Wang Z.-W."/>
            <person name="Zhao X."/>
            <person name="Zhong W.-Y."/>
            <person name="Peng D.-H."/>
            <person name="Ahmad S."/>
            <person name="Lan S."/>
            <person name="Zhang J.-S."/>
            <person name="Tsai W.-C."/>
            <person name="Van De Peer Y."/>
            <person name="Liu Z.-J."/>
        </authorList>
    </citation>
    <scope>NUCLEOTIDE SEQUENCE</scope>
    <source>
        <strain evidence="13">SCP</strain>
        <tissue evidence="13">Leaves</tissue>
    </source>
</reference>
<keyword evidence="7" id="KW-0449">Lipoprotein</keyword>
<dbReference type="Proteomes" id="UP001179952">
    <property type="component" value="Unassembled WGS sequence"/>
</dbReference>
<comment type="subcellular location">
    <subcellularLocation>
        <location evidence="9">Endomembrane system</location>
        <topology evidence="9">Lipid-anchor</topology>
    </subcellularLocation>
    <subcellularLocation>
        <location evidence="1">Membrane</location>
        <topology evidence="1">Lipid-anchor</topology>
        <topology evidence="1">GPI-anchor</topology>
    </subcellularLocation>
</comment>
<evidence type="ECO:0000256" key="4">
    <source>
        <dbReference type="ARBA" id="ARBA00023136"/>
    </source>
</evidence>
<name>A0AAV9AL47_ACOGR</name>
<comment type="similarity">
    <text evidence="8">Belongs to the early nodulin-like (ENODL) family.</text>
</comment>
<gene>
    <name evidence="13" type="ORF">QJS04_geneDACA015662</name>
</gene>
<feature type="domain" description="Phytocyanin" evidence="12">
    <location>
        <begin position="26"/>
        <end position="126"/>
    </location>
</feature>
<dbReference type="Pfam" id="PF02298">
    <property type="entry name" value="Cu_bind_like"/>
    <property type="match status" value="1"/>
</dbReference>
<keyword evidence="14" id="KW-1185">Reference proteome</keyword>
<dbReference type="SUPFAM" id="SSF49503">
    <property type="entry name" value="Cupredoxins"/>
    <property type="match status" value="1"/>
</dbReference>
<keyword evidence="5" id="KW-1015">Disulfide bond</keyword>
<feature type="signal peptide" evidence="11">
    <location>
        <begin position="1"/>
        <end position="25"/>
    </location>
</feature>
<evidence type="ECO:0000256" key="5">
    <source>
        <dbReference type="ARBA" id="ARBA00023157"/>
    </source>
</evidence>
<evidence type="ECO:0000256" key="2">
    <source>
        <dbReference type="ARBA" id="ARBA00022622"/>
    </source>
</evidence>
<dbReference type="EMBL" id="JAUJYN010000008">
    <property type="protein sequence ID" value="KAK1264727.1"/>
    <property type="molecule type" value="Genomic_DNA"/>
</dbReference>
<keyword evidence="4 10" id="KW-0472">Membrane</keyword>
<dbReference type="GO" id="GO:0098552">
    <property type="term" value="C:side of membrane"/>
    <property type="evidence" value="ECO:0007669"/>
    <property type="project" value="UniProtKB-KW"/>
</dbReference>
<accession>A0AAV9AL47</accession>
<dbReference type="FunFam" id="2.60.40.420:FF:000010">
    <property type="entry name" value="Early nodulin-like protein 1"/>
    <property type="match status" value="1"/>
</dbReference>
<reference evidence="13" key="1">
    <citation type="journal article" date="2023" name="Nat. Commun.">
        <title>Diploid and tetraploid genomes of Acorus and the evolution of monocots.</title>
        <authorList>
            <person name="Ma L."/>
            <person name="Liu K.W."/>
            <person name="Li Z."/>
            <person name="Hsiao Y.Y."/>
            <person name="Qi Y."/>
            <person name="Fu T."/>
            <person name="Tang G.D."/>
            <person name="Zhang D."/>
            <person name="Sun W.H."/>
            <person name="Liu D.K."/>
            <person name="Li Y."/>
            <person name="Chen G.Z."/>
            <person name="Liu X.D."/>
            <person name="Liao X.Y."/>
            <person name="Jiang Y.T."/>
            <person name="Yu X."/>
            <person name="Hao Y."/>
            <person name="Huang J."/>
            <person name="Zhao X.W."/>
            <person name="Ke S."/>
            <person name="Chen Y.Y."/>
            <person name="Wu W.L."/>
            <person name="Hsu J.L."/>
            <person name="Lin Y.F."/>
            <person name="Huang M.D."/>
            <person name="Li C.Y."/>
            <person name="Huang L."/>
            <person name="Wang Z.W."/>
            <person name="Zhao X."/>
            <person name="Zhong W.Y."/>
            <person name="Peng D.H."/>
            <person name="Ahmad S."/>
            <person name="Lan S."/>
            <person name="Zhang J.S."/>
            <person name="Tsai W.C."/>
            <person name="Van de Peer Y."/>
            <person name="Liu Z.J."/>
        </authorList>
    </citation>
    <scope>NUCLEOTIDE SEQUENCE</scope>
    <source>
        <strain evidence="13">SCP</strain>
    </source>
</reference>
<dbReference type="InterPro" id="IPR008972">
    <property type="entry name" value="Cupredoxin"/>
</dbReference>
<evidence type="ECO:0000256" key="7">
    <source>
        <dbReference type="ARBA" id="ARBA00023288"/>
    </source>
</evidence>
<keyword evidence="2" id="KW-0336">GPI-anchor</keyword>
<evidence type="ECO:0000313" key="14">
    <source>
        <dbReference type="Proteomes" id="UP001179952"/>
    </source>
</evidence>
<keyword evidence="3 11" id="KW-0732">Signal</keyword>
<dbReference type="GO" id="GO:0009055">
    <property type="term" value="F:electron transfer activity"/>
    <property type="evidence" value="ECO:0007669"/>
    <property type="project" value="InterPro"/>
</dbReference>
<protein>
    <recommendedName>
        <fullName evidence="12">Phytocyanin domain-containing protein</fullName>
    </recommendedName>
</protein>
<evidence type="ECO:0000259" key="12">
    <source>
        <dbReference type="PROSITE" id="PS51485"/>
    </source>
</evidence>
<evidence type="ECO:0000256" key="9">
    <source>
        <dbReference type="ARBA" id="ARBA00037868"/>
    </source>
</evidence>
<proteinExistence type="inferred from homology"/>
<dbReference type="GO" id="GO:0005886">
    <property type="term" value="C:plasma membrane"/>
    <property type="evidence" value="ECO:0007669"/>
    <property type="project" value="TreeGrafter"/>
</dbReference>
<evidence type="ECO:0000313" key="13">
    <source>
        <dbReference type="EMBL" id="KAK1264727.1"/>
    </source>
</evidence>
<evidence type="ECO:0000256" key="6">
    <source>
        <dbReference type="ARBA" id="ARBA00023180"/>
    </source>
</evidence>
<keyword evidence="6" id="KW-0325">Glycoprotein</keyword>
<dbReference type="PROSITE" id="PS51485">
    <property type="entry name" value="PHYTOCYANIN"/>
    <property type="match status" value="1"/>
</dbReference>
<organism evidence="13 14">
    <name type="scientific">Acorus gramineus</name>
    <name type="common">Dwarf sweet flag</name>
    <dbReference type="NCBI Taxonomy" id="55184"/>
    <lineage>
        <taxon>Eukaryota</taxon>
        <taxon>Viridiplantae</taxon>
        <taxon>Streptophyta</taxon>
        <taxon>Embryophyta</taxon>
        <taxon>Tracheophyta</taxon>
        <taxon>Spermatophyta</taxon>
        <taxon>Magnoliopsida</taxon>
        <taxon>Liliopsida</taxon>
        <taxon>Acoraceae</taxon>
        <taxon>Acorus</taxon>
    </lineage>
</organism>
<dbReference type="PANTHER" id="PTHR33021">
    <property type="entry name" value="BLUE COPPER PROTEIN"/>
    <property type="match status" value="1"/>
</dbReference>